<sequence>MEIDRSSCKSEASRRQIQLHSLCARRSRPGACALARQERQVLTSSKKASIGHGVSVSVPRQVQSLTMRDSLPYNAVEAKETSRSRIPLAKWLNREWSCPPKQDGETGLKRLSRWLNHEWIGTPLDHELVDFHGTKVSFGKQNYLLGIPEQTGHRRARIGFMWLARRSRIDVMHGIPKGKVGRHAREQGN</sequence>
<reference evidence="1 2" key="1">
    <citation type="submission" date="2024-01" db="EMBL/GenBank/DDBJ databases">
        <title>The genomes of 5 underutilized Papilionoideae crops provide insights into root nodulation and disease resistanc.</title>
        <authorList>
            <person name="Jiang F."/>
        </authorList>
    </citation>
    <scope>NUCLEOTIDE SEQUENCE [LARGE SCALE GENOMIC DNA]</scope>
    <source>
        <strain evidence="1">LVBAO_FW01</strain>
        <tissue evidence="1">Leaves</tissue>
    </source>
</reference>
<gene>
    <name evidence="1" type="ORF">VNO77_43991</name>
</gene>
<name>A0AAN9JVU7_CANGL</name>
<protein>
    <submittedName>
        <fullName evidence="1">Uncharacterized protein</fullName>
    </submittedName>
</protein>
<dbReference type="Proteomes" id="UP001367508">
    <property type="component" value="Unassembled WGS sequence"/>
</dbReference>
<comment type="caution">
    <text evidence="1">The sequence shown here is derived from an EMBL/GenBank/DDBJ whole genome shotgun (WGS) entry which is preliminary data.</text>
</comment>
<evidence type="ECO:0000313" key="2">
    <source>
        <dbReference type="Proteomes" id="UP001367508"/>
    </source>
</evidence>
<accession>A0AAN9JVU7</accession>
<dbReference type="EMBL" id="JAYMYQ010000011">
    <property type="protein sequence ID" value="KAK7306072.1"/>
    <property type="molecule type" value="Genomic_DNA"/>
</dbReference>
<keyword evidence="2" id="KW-1185">Reference proteome</keyword>
<proteinExistence type="predicted"/>
<dbReference type="AlphaFoldDB" id="A0AAN9JVU7"/>
<evidence type="ECO:0000313" key="1">
    <source>
        <dbReference type="EMBL" id="KAK7306072.1"/>
    </source>
</evidence>
<organism evidence="1 2">
    <name type="scientific">Canavalia gladiata</name>
    <name type="common">Sword bean</name>
    <name type="synonym">Dolichos gladiatus</name>
    <dbReference type="NCBI Taxonomy" id="3824"/>
    <lineage>
        <taxon>Eukaryota</taxon>
        <taxon>Viridiplantae</taxon>
        <taxon>Streptophyta</taxon>
        <taxon>Embryophyta</taxon>
        <taxon>Tracheophyta</taxon>
        <taxon>Spermatophyta</taxon>
        <taxon>Magnoliopsida</taxon>
        <taxon>eudicotyledons</taxon>
        <taxon>Gunneridae</taxon>
        <taxon>Pentapetalae</taxon>
        <taxon>rosids</taxon>
        <taxon>fabids</taxon>
        <taxon>Fabales</taxon>
        <taxon>Fabaceae</taxon>
        <taxon>Papilionoideae</taxon>
        <taxon>50 kb inversion clade</taxon>
        <taxon>NPAAA clade</taxon>
        <taxon>indigoferoid/millettioid clade</taxon>
        <taxon>Phaseoleae</taxon>
        <taxon>Canavalia</taxon>
    </lineage>
</organism>